<keyword evidence="6" id="KW-1133">Transmembrane helix</keyword>
<dbReference type="Gene3D" id="2.60.120.40">
    <property type="match status" value="1"/>
</dbReference>
<dbReference type="GO" id="GO:0006955">
    <property type="term" value="P:immune response"/>
    <property type="evidence" value="ECO:0007669"/>
    <property type="project" value="InterPro"/>
</dbReference>
<dbReference type="Proteomes" id="UP000327468">
    <property type="component" value="Chromosome 7"/>
</dbReference>
<comment type="caution">
    <text evidence="8">The sequence shown here is derived from an EMBL/GenBank/DDBJ whole genome shotgun (WGS) entry which is preliminary data.</text>
</comment>
<feature type="region of interest" description="Disordered" evidence="5">
    <location>
        <begin position="1"/>
        <end position="28"/>
    </location>
</feature>
<dbReference type="InterPro" id="IPR006052">
    <property type="entry name" value="TNF_dom"/>
</dbReference>
<dbReference type="PANTHER" id="PTHR11471:SF57">
    <property type="entry name" value="CD154"/>
    <property type="match status" value="1"/>
</dbReference>
<protein>
    <recommendedName>
        <fullName evidence="7">THD domain-containing protein</fullName>
    </recommendedName>
</protein>
<evidence type="ECO:0000256" key="5">
    <source>
        <dbReference type="SAM" id="MobiDB-lite"/>
    </source>
</evidence>
<dbReference type="SMART" id="SM00207">
    <property type="entry name" value="TNF"/>
    <property type="match status" value="1"/>
</dbReference>
<evidence type="ECO:0000256" key="1">
    <source>
        <dbReference type="ARBA" id="ARBA00004370"/>
    </source>
</evidence>
<keyword evidence="9" id="KW-1185">Reference proteome</keyword>
<dbReference type="EMBL" id="VFJC01000008">
    <property type="protein sequence ID" value="KAB5571257.1"/>
    <property type="molecule type" value="Genomic_DNA"/>
</dbReference>
<keyword evidence="6" id="KW-0812">Transmembrane</keyword>
<comment type="similarity">
    <text evidence="2">Belongs to the tumor necrosis factor family.</text>
</comment>
<name>A0A5N5NW55_PANHP</name>
<proteinExistence type="inferred from homology"/>
<feature type="compositionally biased region" description="Polar residues" evidence="5">
    <location>
        <begin position="1"/>
        <end position="12"/>
    </location>
</feature>
<keyword evidence="4 6" id="KW-0472">Membrane</keyword>
<dbReference type="GO" id="GO:0005164">
    <property type="term" value="F:tumor necrosis factor receptor binding"/>
    <property type="evidence" value="ECO:0007669"/>
    <property type="project" value="InterPro"/>
</dbReference>
<dbReference type="PROSITE" id="PS50049">
    <property type="entry name" value="THD_2"/>
    <property type="match status" value="1"/>
</dbReference>
<evidence type="ECO:0000313" key="8">
    <source>
        <dbReference type="EMBL" id="KAB5571257.1"/>
    </source>
</evidence>
<dbReference type="OrthoDB" id="8667946at2759"/>
<feature type="transmembrane region" description="Helical" evidence="6">
    <location>
        <begin position="38"/>
        <end position="58"/>
    </location>
</feature>
<dbReference type="Pfam" id="PF00229">
    <property type="entry name" value="TNF"/>
    <property type="match status" value="1"/>
</dbReference>
<keyword evidence="3" id="KW-0202">Cytokine</keyword>
<evidence type="ECO:0000259" key="7">
    <source>
        <dbReference type="PROSITE" id="PS50049"/>
    </source>
</evidence>
<evidence type="ECO:0000256" key="4">
    <source>
        <dbReference type="ARBA" id="ARBA00023136"/>
    </source>
</evidence>
<evidence type="ECO:0000256" key="2">
    <source>
        <dbReference type="ARBA" id="ARBA00008670"/>
    </source>
</evidence>
<dbReference type="SUPFAM" id="SSF49842">
    <property type="entry name" value="TNF-like"/>
    <property type="match status" value="1"/>
</dbReference>
<sequence>MSTMINTFHSSFNPPPVPPRPGHRGGPALPSNTPLVKFLSVLLLLLMIQTFGGFLYLFHRINMLQDRRNDNEISTLKQLQQCADNLEYENVPFCNKLVENFKTVIKKVSQAEGRVALLIETGSSTTPQANMVLSVTSQSKMKNQSNTLLWDGSHSVMDKISLSTSGALTIHYPGYYLIQSKVTFSKAHEKATLGQTIWTQNTKVGNPTKLLESYCSLPRYSTIPDLCTASQTGVFRLEKGQTLFVNVTDRHLLHLDSTTFGLFRLQD</sequence>
<accession>A0A5N5NW55</accession>
<dbReference type="GO" id="GO:0016020">
    <property type="term" value="C:membrane"/>
    <property type="evidence" value="ECO:0007669"/>
    <property type="project" value="UniProtKB-SubCell"/>
</dbReference>
<feature type="domain" description="THD" evidence="7">
    <location>
        <begin position="127"/>
        <end position="265"/>
    </location>
</feature>
<evidence type="ECO:0000313" key="9">
    <source>
        <dbReference type="Proteomes" id="UP000327468"/>
    </source>
</evidence>
<dbReference type="InterPro" id="IPR008983">
    <property type="entry name" value="Tumour_necrosis_fac-like_dom"/>
</dbReference>
<dbReference type="GO" id="GO:0005125">
    <property type="term" value="F:cytokine activity"/>
    <property type="evidence" value="ECO:0007669"/>
    <property type="project" value="UniProtKB-KW"/>
</dbReference>
<gene>
    <name evidence="8" type="ORF">PHYPO_G00222940</name>
</gene>
<dbReference type="GO" id="GO:0005615">
    <property type="term" value="C:extracellular space"/>
    <property type="evidence" value="ECO:0007669"/>
    <property type="project" value="UniProtKB-KW"/>
</dbReference>
<reference evidence="8 9" key="1">
    <citation type="submission" date="2019-06" db="EMBL/GenBank/DDBJ databases">
        <title>A chromosome-scale genome assembly of the striped catfish, Pangasianodon hypophthalmus.</title>
        <authorList>
            <person name="Wen M."/>
            <person name="Zahm M."/>
            <person name="Roques C."/>
            <person name="Cabau C."/>
            <person name="Klopp C."/>
            <person name="Donnadieu C."/>
            <person name="Jouanno E."/>
            <person name="Avarre J.-C."/>
            <person name="Campet M."/>
            <person name="Ha T.T.T."/>
            <person name="Dugue R."/>
            <person name="Lampietro C."/>
            <person name="Louis A."/>
            <person name="Herpin A."/>
            <person name="Echchiki A."/>
            <person name="Berthelot C."/>
            <person name="Parey E."/>
            <person name="Roest-Crollius H."/>
            <person name="Braasch I."/>
            <person name="Postlethwait J."/>
            <person name="Bobe J."/>
            <person name="Montfort J."/>
            <person name="Bouchez O."/>
            <person name="Begum T."/>
            <person name="Schartl M."/>
            <person name="Guiguen Y."/>
        </authorList>
    </citation>
    <scope>NUCLEOTIDE SEQUENCE [LARGE SCALE GENOMIC DNA]</scope>
    <source>
        <strain evidence="8 9">Indonesia</strain>
        <tissue evidence="8">Blood</tissue>
    </source>
</reference>
<evidence type="ECO:0000256" key="6">
    <source>
        <dbReference type="SAM" id="Phobius"/>
    </source>
</evidence>
<organism evidence="8 9">
    <name type="scientific">Pangasianodon hypophthalmus</name>
    <name type="common">Striped catfish</name>
    <name type="synonym">Helicophagus hypophthalmus</name>
    <dbReference type="NCBI Taxonomy" id="310915"/>
    <lineage>
        <taxon>Eukaryota</taxon>
        <taxon>Metazoa</taxon>
        <taxon>Chordata</taxon>
        <taxon>Craniata</taxon>
        <taxon>Vertebrata</taxon>
        <taxon>Euteleostomi</taxon>
        <taxon>Actinopterygii</taxon>
        <taxon>Neopterygii</taxon>
        <taxon>Teleostei</taxon>
        <taxon>Ostariophysi</taxon>
        <taxon>Siluriformes</taxon>
        <taxon>Pangasiidae</taxon>
        <taxon>Pangasianodon</taxon>
    </lineage>
</organism>
<dbReference type="PANTHER" id="PTHR11471">
    <property type="entry name" value="TUMOR NECROSIS FACTOR FAMILY MEMBER"/>
    <property type="match status" value="1"/>
</dbReference>
<evidence type="ECO:0000256" key="3">
    <source>
        <dbReference type="ARBA" id="ARBA00022514"/>
    </source>
</evidence>
<dbReference type="AlphaFoldDB" id="A0A5N5NW55"/>
<comment type="subcellular location">
    <subcellularLocation>
        <location evidence="1">Membrane</location>
    </subcellularLocation>
</comment>